<feature type="transmembrane region" description="Helical" evidence="1">
    <location>
        <begin position="106"/>
        <end position="129"/>
    </location>
</feature>
<keyword evidence="1" id="KW-1133">Transmembrane helix</keyword>
<dbReference type="Proteomes" id="UP000011907">
    <property type="component" value="Unassembled WGS sequence"/>
</dbReference>
<accession>M5PDP3</accession>
<feature type="transmembrane region" description="Helical" evidence="1">
    <location>
        <begin position="176"/>
        <end position="195"/>
    </location>
</feature>
<dbReference type="AlphaFoldDB" id="M5PDP3"/>
<keyword evidence="1" id="KW-0472">Membrane</keyword>
<sequence>MIKRSTKMKYVFYVLGILILSLGISFTIQSDFGTSPFDALLVGLSINVGLTVGSWEIIIASILICCNSFLKRQKPEVLGLLTAFITGIGIDMWLFLLHSFVTPESLYSKVVCFGIGLVVIGLGTATYLHTNFAPIPVDQLTLIIQELTRTNIFFSRTCIYLVFLIMAMILNGPIGVGTVLTVCLGGLILNCFMPFTGKVLDRILIHSSTPPNEEKEENHSI</sequence>
<feature type="transmembrane region" description="Helical" evidence="1">
    <location>
        <begin position="10"/>
        <end position="28"/>
    </location>
</feature>
<feature type="transmembrane region" description="Helical" evidence="1">
    <location>
        <begin position="77"/>
        <end position="100"/>
    </location>
</feature>
<name>M5PDP3_9BACI</name>
<dbReference type="EMBL" id="AOFM01000008">
    <property type="protein sequence ID" value="EME73952.1"/>
    <property type="molecule type" value="Genomic_DNA"/>
</dbReference>
<dbReference type="Pfam" id="PF19700">
    <property type="entry name" value="DUF6198"/>
    <property type="match status" value="1"/>
</dbReference>
<dbReference type="STRING" id="1274524.BSONL12_13336"/>
<gene>
    <name evidence="2" type="ORF">BSONL12_13336</name>
</gene>
<evidence type="ECO:0000313" key="3">
    <source>
        <dbReference type="Proteomes" id="UP000011907"/>
    </source>
</evidence>
<dbReference type="InterPro" id="IPR038750">
    <property type="entry name" value="YczE/YyaS-like"/>
</dbReference>
<dbReference type="PANTHER" id="PTHR40078:SF1">
    <property type="entry name" value="INTEGRAL MEMBRANE PROTEIN"/>
    <property type="match status" value="1"/>
</dbReference>
<comment type="caution">
    <text evidence="2">The sequence shown here is derived from an EMBL/GenBank/DDBJ whole genome shotgun (WGS) entry which is preliminary data.</text>
</comment>
<feature type="transmembrane region" description="Helical" evidence="1">
    <location>
        <begin position="150"/>
        <end position="170"/>
    </location>
</feature>
<proteinExistence type="predicted"/>
<protein>
    <submittedName>
        <fullName evidence="2">Permease</fullName>
    </submittedName>
</protein>
<keyword evidence="1" id="KW-0812">Transmembrane</keyword>
<dbReference type="PATRIC" id="fig|1274524.3.peg.2879"/>
<evidence type="ECO:0000256" key="1">
    <source>
        <dbReference type="SAM" id="Phobius"/>
    </source>
</evidence>
<reference evidence="2 3" key="1">
    <citation type="journal article" date="2013" name="Genome Announc.">
        <title>Draft Whole-Genome Sequence of Bacillus sonorensis Strain L12, a Source of Nonribosomal Lipopeptides.</title>
        <authorList>
            <person name="Adimpong D.B."/>
            <person name="Sorensen K.I."/>
            <person name="Nielsen D.S."/>
            <person name="Thorsen L."/>
            <person name="Rasmussen T.B."/>
            <person name="Derkx P.M."/>
            <person name="Jespersen L."/>
        </authorList>
    </citation>
    <scope>NUCLEOTIDE SEQUENCE [LARGE SCALE GENOMIC DNA]</scope>
    <source>
        <strain evidence="2 3">L12</strain>
    </source>
</reference>
<dbReference type="PANTHER" id="PTHR40078">
    <property type="entry name" value="INTEGRAL MEMBRANE PROTEIN-RELATED"/>
    <property type="match status" value="1"/>
</dbReference>
<dbReference type="eggNOG" id="COG2364">
    <property type="taxonomic scope" value="Bacteria"/>
</dbReference>
<evidence type="ECO:0000313" key="2">
    <source>
        <dbReference type="EMBL" id="EME73952.1"/>
    </source>
</evidence>
<feature type="transmembrane region" description="Helical" evidence="1">
    <location>
        <begin position="40"/>
        <end position="65"/>
    </location>
</feature>
<organism evidence="2 3">
    <name type="scientific">Bacillus sonorensis L12</name>
    <dbReference type="NCBI Taxonomy" id="1274524"/>
    <lineage>
        <taxon>Bacteria</taxon>
        <taxon>Bacillati</taxon>
        <taxon>Bacillota</taxon>
        <taxon>Bacilli</taxon>
        <taxon>Bacillales</taxon>
        <taxon>Bacillaceae</taxon>
        <taxon>Bacillus</taxon>
    </lineage>
</organism>